<evidence type="ECO:0000313" key="2">
    <source>
        <dbReference type="Proteomes" id="UP000184536"/>
    </source>
</evidence>
<accession>A0A1M6I1F7</accession>
<sequence>MSYNRNIFMRIMSFLLLMMLCVSAIGCSRQKEALPQEEVVASPLQKEFSAAFTGEKDRKRIDVPFEPLKFTAQVKPYQVKADLSNIVNLQQFGEFTPEQRKLIAKNGFVVLPTKEEQLFYIYEKQ</sequence>
<gene>
    <name evidence="1" type="ORF">SAMN02745975_01711</name>
</gene>
<keyword evidence="2" id="KW-1185">Reference proteome</keyword>
<evidence type="ECO:0008006" key="3">
    <source>
        <dbReference type="Google" id="ProtNLM"/>
    </source>
</evidence>
<dbReference type="RefSeq" id="WP_110940879.1">
    <property type="nucleotide sequence ID" value="NZ_FQZV01000019.1"/>
</dbReference>
<name>A0A1M6I1F7_9FIRM</name>
<proteinExistence type="predicted"/>
<protein>
    <recommendedName>
        <fullName evidence="3">Lipoprotein</fullName>
    </recommendedName>
</protein>
<dbReference type="AlphaFoldDB" id="A0A1M6I1F7"/>
<reference evidence="2" key="1">
    <citation type="submission" date="2016-11" db="EMBL/GenBank/DDBJ databases">
        <authorList>
            <person name="Varghese N."/>
            <person name="Submissions S."/>
        </authorList>
    </citation>
    <scope>NUCLEOTIDE SEQUENCE [LARGE SCALE GENOMIC DNA]</scope>
    <source>
        <strain evidence="2">DSM 17957</strain>
    </source>
</reference>
<dbReference type="PROSITE" id="PS51257">
    <property type="entry name" value="PROKAR_LIPOPROTEIN"/>
    <property type="match status" value="1"/>
</dbReference>
<dbReference type="Proteomes" id="UP000184536">
    <property type="component" value="Unassembled WGS sequence"/>
</dbReference>
<evidence type="ECO:0000313" key="1">
    <source>
        <dbReference type="EMBL" id="SHJ28293.1"/>
    </source>
</evidence>
<organism evidence="1 2">
    <name type="scientific">Geosporobacter subterraneus DSM 17957</name>
    <dbReference type="NCBI Taxonomy" id="1121919"/>
    <lineage>
        <taxon>Bacteria</taxon>
        <taxon>Bacillati</taxon>
        <taxon>Bacillota</taxon>
        <taxon>Clostridia</taxon>
        <taxon>Peptostreptococcales</taxon>
        <taxon>Thermotaleaceae</taxon>
        <taxon>Geosporobacter</taxon>
    </lineage>
</organism>
<dbReference type="EMBL" id="FQZV01000019">
    <property type="protein sequence ID" value="SHJ28293.1"/>
    <property type="molecule type" value="Genomic_DNA"/>
</dbReference>
<dbReference type="STRING" id="1121919.SAMN02745975_01711"/>